<dbReference type="SUPFAM" id="SSF46689">
    <property type="entry name" value="Homeodomain-like"/>
    <property type="match status" value="1"/>
</dbReference>
<protein>
    <recommendedName>
        <fullName evidence="13">LHY</fullName>
    </recommendedName>
</protein>
<feature type="region of interest" description="Disordered" evidence="6">
    <location>
        <begin position="447"/>
        <end position="587"/>
    </location>
</feature>
<dbReference type="NCBIfam" id="TIGR01557">
    <property type="entry name" value="myb_SHAQKYF"/>
    <property type="match status" value="1"/>
</dbReference>
<feature type="region of interest" description="Disordered" evidence="6">
    <location>
        <begin position="117"/>
        <end position="185"/>
    </location>
</feature>
<feature type="signal peptide" evidence="7">
    <location>
        <begin position="1"/>
        <end position="24"/>
    </location>
</feature>
<dbReference type="Gene3D" id="1.10.10.60">
    <property type="entry name" value="Homeodomain-like"/>
    <property type="match status" value="1"/>
</dbReference>
<feature type="compositionally biased region" description="Low complexity" evidence="6">
    <location>
        <begin position="476"/>
        <end position="489"/>
    </location>
</feature>
<feature type="compositionally biased region" description="Basic and acidic residues" evidence="6">
    <location>
        <begin position="505"/>
        <end position="528"/>
    </location>
</feature>
<evidence type="ECO:0000256" key="4">
    <source>
        <dbReference type="ARBA" id="ARBA00023163"/>
    </source>
</evidence>
<dbReference type="SMART" id="SM00717">
    <property type="entry name" value="SANT"/>
    <property type="match status" value="1"/>
</dbReference>
<feature type="domain" description="HTH myb-type" evidence="10">
    <location>
        <begin position="29"/>
        <end position="83"/>
    </location>
</feature>
<dbReference type="PROSITE" id="PS51293">
    <property type="entry name" value="SANT"/>
    <property type="match status" value="1"/>
</dbReference>
<dbReference type="InterPro" id="IPR017930">
    <property type="entry name" value="Myb_dom"/>
</dbReference>
<dbReference type="Proteomes" id="UP001153076">
    <property type="component" value="Unassembled WGS sequence"/>
</dbReference>
<keyword evidence="4" id="KW-0804">Transcription</keyword>
<feature type="compositionally biased region" description="Basic and acidic residues" evidence="6">
    <location>
        <begin position="545"/>
        <end position="561"/>
    </location>
</feature>
<dbReference type="GO" id="GO:0010468">
    <property type="term" value="P:regulation of gene expression"/>
    <property type="evidence" value="ECO:0007669"/>
    <property type="project" value="UniProtKB-ARBA"/>
</dbReference>
<keyword evidence="5" id="KW-0539">Nucleus</keyword>
<dbReference type="InterPro" id="IPR001005">
    <property type="entry name" value="SANT/Myb"/>
</dbReference>
<keyword evidence="12" id="KW-1185">Reference proteome</keyword>
<dbReference type="EMBL" id="JAKOGI010000323">
    <property type="protein sequence ID" value="KAJ8436913.1"/>
    <property type="molecule type" value="Genomic_DNA"/>
</dbReference>
<feature type="chain" id="PRO_5040112323" description="LHY" evidence="7">
    <location>
        <begin position="25"/>
        <end position="724"/>
    </location>
</feature>
<accession>A0A9Q1K530</accession>
<comment type="subcellular location">
    <subcellularLocation>
        <location evidence="1">Nucleus</location>
    </subcellularLocation>
</comment>
<name>A0A9Q1K530_9CARY</name>
<dbReference type="GO" id="GO:0003677">
    <property type="term" value="F:DNA binding"/>
    <property type="evidence" value="ECO:0007669"/>
    <property type="project" value="UniProtKB-KW"/>
</dbReference>
<evidence type="ECO:0000256" key="5">
    <source>
        <dbReference type="ARBA" id="ARBA00023242"/>
    </source>
</evidence>
<evidence type="ECO:0000256" key="3">
    <source>
        <dbReference type="ARBA" id="ARBA00023125"/>
    </source>
</evidence>
<reference evidence="11" key="1">
    <citation type="submission" date="2022-04" db="EMBL/GenBank/DDBJ databases">
        <title>Carnegiea gigantea Genome sequencing and assembly v2.</title>
        <authorList>
            <person name="Copetti D."/>
            <person name="Sanderson M.J."/>
            <person name="Burquez A."/>
            <person name="Wojciechowski M.F."/>
        </authorList>
    </citation>
    <scope>NUCLEOTIDE SEQUENCE</scope>
    <source>
        <strain evidence="11">SGP5-SGP5p</strain>
        <tissue evidence="11">Aerial part</tissue>
    </source>
</reference>
<dbReference type="AlphaFoldDB" id="A0A9Q1K530"/>
<dbReference type="PROSITE" id="PS50090">
    <property type="entry name" value="MYB_LIKE"/>
    <property type="match status" value="1"/>
</dbReference>
<keyword evidence="3" id="KW-0238">DNA-binding</keyword>
<feature type="compositionally biased region" description="Basic and acidic residues" evidence="6">
    <location>
        <begin position="147"/>
        <end position="160"/>
    </location>
</feature>
<evidence type="ECO:0000259" key="10">
    <source>
        <dbReference type="PROSITE" id="PS51294"/>
    </source>
</evidence>
<dbReference type="CDD" id="cd00167">
    <property type="entry name" value="SANT"/>
    <property type="match status" value="1"/>
</dbReference>
<evidence type="ECO:0000259" key="9">
    <source>
        <dbReference type="PROSITE" id="PS51293"/>
    </source>
</evidence>
<dbReference type="PANTHER" id="PTHR12802:SF155">
    <property type="entry name" value="DEUBIQUITINASE MYSM1"/>
    <property type="match status" value="1"/>
</dbReference>
<feature type="compositionally biased region" description="Basic and acidic residues" evidence="6">
    <location>
        <begin position="708"/>
        <end position="724"/>
    </location>
</feature>
<feature type="domain" description="Myb-like" evidence="8">
    <location>
        <begin position="29"/>
        <end position="79"/>
    </location>
</feature>
<dbReference type="PROSITE" id="PS51294">
    <property type="entry name" value="HTH_MYB"/>
    <property type="match status" value="1"/>
</dbReference>
<evidence type="ECO:0000259" key="8">
    <source>
        <dbReference type="PROSITE" id="PS50090"/>
    </source>
</evidence>
<organism evidence="11 12">
    <name type="scientific">Carnegiea gigantea</name>
    <dbReference type="NCBI Taxonomy" id="171969"/>
    <lineage>
        <taxon>Eukaryota</taxon>
        <taxon>Viridiplantae</taxon>
        <taxon>Streptophyta</taxon>
        <taxon>Embryophyta</taxon>
        <taxon>Tracheophyta</taxon>
        <taxon>Spermatophyta</taxon>
        <taxon>Magnoliopsida</taxon>
        <taxon>eudicotyledons</taxon>
        <taxon>Gunneridae</taxon>
        <taxon>Pentapetalae</taxon>
        <taxon>Caryophyllales</taxon>
        <taxon>Cactineae</taxon>
        <taxon>Cactaceae</taxon>
        <taxon>Cactoideae</taxon>
        <taxon>Echinocereeae</taxon>
        <taxon>Carnegiea</taxon>
    </lineage>
</organism>
<evidence type="ECO:0008006" key="13">
    <source>
        <dbReference type="Google" id="ProtNLM"/>
    </source>
</evidence>
<sequence>MASSEDYLGSWRLVLIMGVLGCQARKPYTITKQRERWTDEEHNRFLEALKLYGRAWQRIEEHIGTKTAVQIRSHAQKFFSKVHRYLSLHSFFEVILPFLLEKEALAKGVPIEQAIDIEIPPPRPKRKPNNPYPRKSGYKSTGNDGNENNKEACGNEKHSEGLQLSQEAPSTSAPPANENSAKTTEAARKSCKFKQFVPVNSQSVDNEKCDSHAADGSNQDCKAYNSDAMETVHNDLEDGTQAIKKFPRPTPVQILDGSLGACSQAISSVVSYQESAFPQMGIPSHPAVFNHPPASAAVESQNSTSRSTNHHMFPTFHPPFAPFPNIQENYSSFLQMSSTFSSLIVSALLQNPAAHAAASFAASVWPCSNMETTASTPVTNGFEPRPVNQAPSMAAIAAATVAAATAWWAAHGLLPMCSPLHPGFTWPSPSATTPFTNLTQTPPAYEEREENNFQNPGSQVQQADQEFSEALQPQHSASKSSATSSSDSGNSKDAKIDVEVAANDNEEKVHTVTEQKESSKGEMQKQVDRSSCGSNTPSGSDAETEALKNDKGNEECKEPDASHPSSEPGCRRNRITNSINDSRKEVSEGGRLAFQALFSRERLPQSFSPPEDVMMEQEMSEGTEGHRQNADEINEDASLLDLNSNTWVSCSSDQRIEKDGLIEDTEKDGLTIGLTEGKLKTRKTGFKPYKRCSMEAGEGRVMNNSNQDQEKCSKRLRLEREAST</sequence>
<gene>
    <name evidence="11" type="ORF">Cgig2_017338</name>
</gene>
<evidence type="ECO:0000256" key="2">
    <source>
        <dbReference type="ARBA" id="ARBA00023015"/>
    </source>
</evidence>
<evidence type="ECO:0000256" key="1">
    <source>
        <dbReference type="ARBA" id="ARBA00004123"/>
    </source>
</evidence>
<evidence type="ECO:0000256" key="7">
    <source>
        <dbReference type="SAM" id="SignalP"/>
    </source>
</evidence>
<dbReference type="Pfam" id="PF00249">
    <property type="entry name" value="Myb_DNA-binding"/>
    <property type="match status" value="1"/>
</dbReference>
<dbReference type="GO" id="GO:0005634">
    <property type="term" value="C:nucleus"/>
    <property type="evidence" value="ECO:0007669"/>
    <property type="project" value="UniProtKB-SubCell"/>
</dbReference>
<dbReference type="FunFam" id="1.10.10.60:FF:000023">
    <property type="entry name" value="protein REVEILLE 6 isoform X1"/>
    <property type="match status" value="1"/>
</dbReference>
<feature type="compositionally biased region" description="Polar residues" evidence="6">
    <location>
        <begin position="452"/>
        <end position="475"/>
    </location>
</feature>
<dbReference type="InterPro" id="IPR006447">
    <property type="entry name" value="Myb_dom_plants"/>
</dbReference>
<feature type="domain" description="SANT" evidence="9">
    <location>
        <begin position="32"/>
        <end position="83"/>
    </location>
</feature>
<feature type="region of interest" description="Disordered" evidence="6">
    <location>
        <begin position="698"/>
        <end position="724"/>
    </location>
</feature>
<comment type="caution">
    <text evidence="11">The sequence shown here is derived from an EMBL/GenBank/DDBJ whole genome shotgun (WGS) entry which is preliminary data.</text>
</comment>
<feature type="compositionally biased region" description="Polar residues" evidence="6">
    <location>
        <begin position="529"/>
        <end position="541"/>
    </location>
</feature>
<evidence type="ECO:0000313" key="12">
    <source>
        <dbReference type="Proteomes" id="UP001153076"/>
    </source>
</evidence>
<feature type="compositionally biased region" description="Polar residues" evidence="6">
    <location>
        <begin position="162"/>
        <end position="183"/>
    </location>
</feature>
<evidence type="ECO:0000256" key="6">
    <source>
        <dbReference type="SAM" id="MobiDB-lite"/>
    </source>
</evidence>
<dbReference type="OrthoDB" id="118550at2759"/>
<proteinExistence type="predicted"/>
<dbReference type="InterPro" id="IPR017884">
    <property type="entry name" value="SANT_dom"/>
</dbReference>
<dbReference type="InterPro" id="IPR009057">
    <property type="entry name" value="Homeodomain-like_sf"/>
</dbReference>
<keyword evidence="7" id="KW-0732">Signal</keyword>
<keyword evidence="2" id="KW-0805">Transcription regulation</keyword>
<dbReference type="PANTHER" id="PTHR12802">
    <property type="entry name" value="SWI/SNF COMPLEX-RELATED"/>
    <property type="match status" value="1"/>
</dbReference>
<evidence type="ECO:0000313" key="11">
    <source>
        <dbReference type="EMBL" id="KAJ8436913.1"/>
    </source>
</evidence>